<keyword evidence="2" id="KW-1185">Reference proteome</keyword>
<accession>A0A8J2BMJ4</accession>
<name>A0A8J2BMJ4_9BACT</name>
<reference evidence="1" key="1">
    <citation type="submission" date="2021-02" db="EMBL/GenBank/DDBJ databases">
        <authorList>
            <person name="Cremers G."/>
            <person name="Picone N."/>
        </authorList>
    </citation>
    <scope>NUCLEOTIDE SEQUENCE</scope>
    <source>
        <strain evidence="1">PQ17</strain>
    </source>
</reference>
<comment type="caution">
    <text evidence="1">The sequence shown here is derived from an EMBL/GenBank/DDBJ whole genome shotgun (WGS) entry which is preliminary data.</text>
</comment>
<evidence type="ECO:0000313" key="2">
    <source>
        <dbReference type="Proteomes" id="UP000663859"/>
    </source>
</evidence>
<protein>
    <submittedName>
        <fullName evidence="1">Uncharacterized protein</fullName>
    </submittedName>
</protein>
<dbReference type="Proteomes" id="UP000663859">
    <property type="component" value="Unassembled WGS sequence"/>
</dbReference>
<gene>
    <name evidence="1" type="ORF">MPNT_120060</name>
</gene>
<dbReference type="AlphaFoldDB" id="A0A8J2BMJ4"/>
<sequence>MPKRTHLSPSGYMIVSNLTRAHFWAVNLSPLQYPKTLEDPQAESKLLPAPHANKTFASWKFTFAFGLSKFQQSSSNPLARIWQNSALAFVRTKGRVSFASYY</sequence>
<evidence type="ECO:0000313" key="1">
    <source>
        <dbReference type="EMBL" id="CAF0692566.1"/>
    </source>
</evidence>
<organism evidence="1 2">
    <name type="scientific">Candidatus Methylacidithermus pantelleriae</name>
    <dbReference type="NCBI Taxonomy" id="2744239"/>
    <lineage>
        <taxon>Bacteria</taxon>
        <taxon>Pseudomonadati</taxon>
        <taxon>Verrucomicrobiota</taxon>
        <taxon>Methylacidiphilae</taxon>
        <taxon>Methylacidiphilales</taxon>
        <taxon>Methylacidiphilaceae</taxon>
        <taxon>Candidatus Methylacidithermus</taxon>
    </lineage>
</organism>
<proteinExistence type="predicted"/>
<dbReference type="EMBL" id="CAJNOB010000004">
    <property type="protein sequence ID" value="CAF0692566.1"/>
    <property type="molecule type" value="Genomic_DNA"/>
</dbReference>